<protein>
    <submittedName>
        <fullName evidence="1">Uncharacterized protein</fullName>
    </submittedName>
</protein>
<comment type="caution">
    <text evidence="1">The sequence shown here is derived from an EMBL/GenBank/DDBJ whole genome shotgun (WGS) entry which is preliminary data.</text>
</comment>
<evidence type="ECO:0000313" key="2">
    <source>
        <dbReference type="EMBL" id="CAL1132313.1"/>
    </source>
</evidence>
<dbReference type="Proteomes" id="UP001152797">
    <property type="component" value="Unassembled WGS sequence"/>
</dbReference>
<reference evidence="2" key="2">
    <citation type="submission" date="2024-04" db="EMBL/GenBank/DDBJ databases">
        <authorList>
            <person name="Chen Y."/>
            <person name="Shah S."/>
            <person name="Dougan E. K."/>
            <person name="Thang M."/>
            <person name="Chan C."/>
        </authorList>
    </citation>
    <scope>NUCLEOTIDE SEQUENCE [LARGE SCALE GENOMIC DNA]</scope>
</reference>
<dbReference type="EMBL" id="CAMXCT010000446">
    <property type="protein sequence ID" value="CAI3978938.1"/>
    <property type="molecule type" value="Genomic_DNA"/>
</dbReference>
<evidence type="ECO:0000313" key="1">
    <source>
        <dbReference type="EMBL" id="CAI3978938.1"/>
    </source>
</evidence>
<accession>A0A9P1BV53</accession>
<reference evidence="1" key="1">
    <citation type="submission" date="2022-10" db="EMBL/GenBank/DDBJ databases">
        <authorList>
            <person name="Chen Y."/>
            <person name="Dougan E. K."/>
            <person name="Chan C."/>
            <person name="Rhodes N."/>
            <person name="Thang M."/>
        </authorList>
    </citation>
    <scope>NUCLEOTIDE SEQUENCE</scope>
</reference>
<gene>
    <name evidence="1" type="ORF">C1SCF055_LOCUS6927</name>
</gene>
<dbReference type="EMBL" id="CAMXCT020000446">
    <property type="protein sequence ID" value="CAL1132313.1"/>
    <property type="molecule type" value="Genomic_DNA"/>
</dbReference>
<keyword evidence="3" id="KW-1185">Reference proteome</keyword>
<dbReference type="AlphaFoldDB" id="A0A9P1BV53"/>
<evidence type="ECO:0000313" key="3">
    <source>
        <dbReference type="Proteomes" id="UP001152797"/>
    </source>
</evidence>
<organism evidence="1">
    <name type="scientific">Cladocopium goreaui</name>
    <dbReference type="NCBI Taxonomy" id="2562237"/>
    <lineage>
        <taxon>Eukaryota</taxon>
        <taxon>Sar</taxon>
        <taxon>Alveolata</taxon>
        <taxon>Dinophyceae</taxon>
        <taxon>Suessiales</taxon>
        <taxon>Symbiodiniaceae</taxon>
        <taxon>Cladocopium</taxon>
    </lineage>
</organism>
<sequence>MAWSGDFVNKLTWRLKALGAPKVLVLAVLLTIWTEIPSKSWEDTTPFAFVETFAGQAEVTRAFRESNYRCARLDLLYMDGNKDGGSGNPMDLCTPEGMATALATMLRGDWINGWLAHFGLKCSTWTAVNSGTSSRGPCCSIGNMSFPSVREGNCLGSRMVLLMMVVVCLNGVITLEQPNSSYFEFYPRFRELVCMLQKWGGQTAVHKASWHMWHYGGKTPKPHYAFANSRHIARLNAGKLKGWAKHKKAMEEHGESHTLVEKYTDSEGRQRWKGTSKLRGSENYPPAFGKKFVDLFQDLVADQRGMPVLPASIPTTEEIFSSMSFEDNWGEAHMTAVCHYLRSGVHLKIPDSFRDLLPVKL</sequence>
<name>A0A9P1BV53_9DINO</name>
<proteinExistence type="predicted"/>
<dbReference type="OrthoDB" id="410769at2759"/>
<dbReference type="EMBL" id="CAMXCT030000446">
    <property type="protein sequence ID" value="CAL4766250.1"/>
    <property type="molecule type" value="Genomic_DNA"/>
</dbReference>